<dbReference type="AlphaFoldDB" id="A0A518N3R3"/>
<sequence length="406" mass="44447">MATAAAAHTIEPPAGGRMKERKNVGRLLSLCTTFLLACAWLPSVASPGIDDRLRALMAEHGTVGLAVVVVRDNAVVHRSSLGWKDLEREIPLDEDDVFRIASISKSFAATAVMQLVEQGRLSLDDDAGDLIGFPVRNPAYPDRPITLRMLMNHTSSITDGTHYGSLDVIDPRTGGAWRDSYADRAPGERYEYSNLGYNMVGAIVERASGERFDAYVRRHVLEPLGLYGGHLVDALDEGRFARLYRWREDQGFVRSDQAYLPLGPRLDTHVIGKDAPVFSPTGGLKISAADLATWMLVHMNHGTWNGVRIISAEHARAMQSPTVTIDATSAYGLGLRTERALLPGVELTGHTGSAYGLYSSMFFDVEKKYGFVVITNGTRDMRVRDEVNGALHEHFITGAGSLPPEE</sequence>
<keyword evidence="1" id="KW-0472">Membrane</keyword>
<dbReference type="Gene3D" id="3.40.710.10">
    <property type="entry name" value="DD-peptidase/beta-lactamase superfamily"/>
    <property type="match status" value="1"/>
</dbReference>
<keyword evidence="1" id="KW-1133">Transmembrane helix</keyword>
<dbReference type="KEGG" id="lug:FPZ22_06135"/>
<evidence type="ECO:0000313" key="3">
    <source>
        <dbReference type="EMBL" id="QDW66524.1"/>
    </source>
</evidence>
<dbReference type="InterPro" id="IPR012338">
    <property type="entry name" value="Beta-lactam/transpept-like"/>
</dbReference>
<feature type="domain" description="Beta-lactamase-related" evidence="2">
    <location>
        <begin position="49"/>
        <end position="388"/>
    </location>
</feature>
<evidence type="ECO:0000256" key="1">
    <source>
        <dbReference type="SAM" id="Phobius"/>
    </source>
</evidence>
<proteinExistence type="predicted"/>
<dbReference type="EMBL" id="CP042218">
    <property type="protein sequence ID" value="QDW66524.1"/>
    <property type="molecule type" value="Genomic_DNA"/>
</dbReference>
<dbReference type="Proteomes" id="UP000316584">
    <property type="component" value="Chromosome"/>
</dbReference>
<feature type="transmembrane region" description="Helical" evidence="1">
    <location>
        <begin position="27"/>
        <end position="45"/>
    </location>
</feature>
<evidence type="ECO:0000313" key="4">
    <source>
        <dbReference type="Proteomes" id="UP000316584"/>
    </source>
</evidence>
<name>A0A518N3R3_9GAMM</name>
<organism evidence="3 4">
    <name type="scientific">Luteimonas granuli</name>
    <dbReference type="NCBI Taxonomy" id="1176533"/>
    <lineage>
        <taxon>Bacteria</taxon>
        <taxon>Pseudomonadati</taxon>
        <taxon>Pseudomonadota</taxon>
        <taxon>Gammaproteobacteria</taxon>
        <taxon>Lysobacterales</taxon>
        <taxon>Lysobacteraceae</taxon>
        <taxon>Luteimonas</taxon>
    </lineage>
</organism>
<dbReference type="OrthoDB" id="5705574at2"/>
<keyword evidence="4" id="KW-1185">Reference proteome</keyword>
<dbReference type="InterPro" id="IPR001466">
    <property type="entry name" value="Beta-lactam-related"/>
</dbReference>
<dbReference type="InterPro" id="IPR050491">
    <property type="entry name" value="AmpC-like"/>
</dbReference>
<keyword evidence="1" id="KW-0812">Transmembrane</keyword>
<protein>
    <submittedName>
        <fullName evidence="3">Beta-lactamase family protein</fullName>
    </submittedName>
</protein>
<dbReference type="SUPFAM" id="SSF56601">
    <property type="entry name" value="beta-lactamase/transpeptidase-like"/>
    <property type="match status" value="1"/>
</dbReference>
<reference evidence="3 4" key="1">
    <citation type="submission" date="2019-07" db="EMBL/GenBank/DDBJ databases">
        <title>Full genome sequence of Luteimonas sp. Gr-4.</title>
        <authorList>
            <person name="Im W.-T."/>
        </authorList>
    </citation>
    <scope>NUCLEOTIDE SEQUENCE [LARGE SCALE GENOMIC DNA]</scope>
    <source>
        <strain evidence="3 4">Gr-4</strain>
    </source>
</reference>
<dbReference type="Pfam" id="PF00144">
    <property type="entry name" value="Beta-lactamase"/>
    <property type="match status" value="1"/>
</dbReference>
<accession>A0A518N3R3</accession>
<evidence type="ECO:0000259" key="2">
    <source>
        <dbReference type="Pfam" id="PF00144"/>
    </source>
</evidence>
<dbReference type="PANTHER" id="PTHR46825:SF9">
    <property type="entry name" value="BETA-LACTAMASE-RELATED DOMAIN-CONTAINING PROTEIN"/>
    <property type="match status" value="1"/>
</dbReference>
<dbReference type="PANTHER" id="PTHR46825">
    <property type="entry name" value="D-ALANYL-D-ALANINE-CARBOXYPEPTIDASE/ENDOPEPTIDASE AMPH"/>
    <property type="match status" value="1"/>
</dbReference>
<gene>
    <name evidence="3" type="ORF">FPZ22_06135</name>
</gene>